<protein>
    <submittedName>
        <fullName evidence="2">CotH kinase family protein</fullName>
    </submittedName>
</protein>
<keyword evidence="2" id="KW-0418">Kinase</keyword>
<dbReference type="InterPro" id="IPR014867">
    <property type="entry name" value="Spore_coat_CotH_CotH2/3/7"/>
</dbReference>
<keyword evidence="1" id="KW-0472">Membrane</keyword>
<name>A0ABT2SYF2_9FIRM</name>
<dbReference type="Proteomes" id="UP001652432">
    <property type="component" value="Unassembled WGS sequence"/>
</dbReference>
<keyword evidence="1" id="KW-0812">Transmembrane</keyword>
<evidence type="ECO:0000313" key="2">
    <source>
        <dbReference type="EMBL" id="MCU6743018.1"/>
    </source>
</evidence>
<keyword evidence="1" id="KW-1133">Transmembrane helix</keyword>
<sequence length="585" mass="69423">MCKSKNNIIIIGILVLFLIGYLVWDHNGVLQKKMIESTSIKTEEEILGLIQKKEKKEEIPDVYFNDSLCAYDVESNTVYIPQNIENKKYDGRLKSDQYKLYFATDEMFDDRTAAIANGHEFKLYFVGKKDYYSCNVVFSGMPLLVLRTEAEEYHEVDHNGRIVYNGEMSVFDPYRESDIVTVEKCSYHVRGGSSETYEKAGYKLEFGKKDSILGLRKNDDWILNALYDDAGLVHNKVGMDLWQKIARSNTVENDEGISCEYVELFLDDEYRGVYLVFEQPDKKNLSVNKEDKLYKCRADRIPEEHNYTNADTDGLRPIFQLKYPKEDIAENWMPLKEWVNFFLKEEETDPEQGEALLNMENSVDYTLFCLLIGGTDNLKKNILYVADYQSDGTYKFIKIPWDLNATFGNPWVDYEEYNYTRYDAAFYQNVSAWVVDMSVLYYEEPEKISGMLYDRWCELRTNQVINEQIINDMFEEEYMYLYMSGAYQRNYRKWPEGKEHWDDSYVYEYINNRIPFLDNYFRDLYEGNEERAIYDGIDYTDEFEARYYWEANYETLSEIYTYNRQDLLEHYALYGKPFGLKGRKE</sequence>
<dbReference type="RefSeq" id="WP_262572350.1">
    <property type="nucleotide sequence ID" value="NZ_JAOQKJ010000001.1"/>
</dbReference>
<gene>
    <name evidence="2" type="ORF">OCV77_00620</name>
</gene>
<keyword evidence="3" id="KW-1185">Reference proteome</keyword>
<dbReference type="EMBL" id="JAOQKJ010000001">
    <property type="protein sequence ID" value="MCU6743018.1"/>
    <property type="molecule type" value="Genomic_DNA"/>
</dbReference>
<proteinExistence type="predicted"/>
<reference evidence="2 3" key="1">
    <citation type="journal article" date="2021" name="ISME Commun">
        <title>Automated analysis of genomic sequences facilitates high-throughput and comprehensive description of bacteria.</title>
        <authorList>
            <person name="Hitch T.C.A."/>
        </authorList>
    </citation>
    <scope>NUCLEOTIDE SEQUENCE [LARGE SCALE GENOMIC DNA]</scope>
    <source>
        <strain evidence="2 3">Sanger_18</strain>
    </source>
</reference>
<accession>A0ABT2SYF2</accession>
<comment type="caution">
    <text evidence="2">The sequence shown here is derived from an EMBL/GenBank/DDBJ whole genome shotgun (WGS) entry which is preliminary data.</text>
</comment>
<organism evidence="2 3">
    <name type="scientific">Suilimivivens aceti</name>
    <dbReference type="NCBI Taxonomy" id="2981774"/>
    <lineage>
        <taxon>Bacteria</taxon>
        <taxon>Bacillati</taxon>
        <taxon>Bacillota</taxon>
        <taxon>Clostridia</taxon>
        <taxon>Lachnospirales</taxon>
        <taxon>Lachnospiraceae</taxon>
        <taxon>Suilimivivens</taxon>
    </lineage>
</organism>
<evidence type="ECO:0000256" key="1">
    <source>
        <dbReference type="SAM" id="Phobius"/>
    </source>
</evidence>
<keyword evidence="2" id="KW-0808">Transferase</keyword>
<dbReference type="GO" id="GO:0016301">
    <property type="term" value="F:kinase activity"/>
    <property type="evidence" value="ECO:0007669"/>
    <property type="project" value="UniProtKB-KW"/>
</dbReference>
<dbReference type="Pfam" id="PF08757">
    <property type="entry name" value="CotH"/>
    <property type="match status" value="1"/>
</dbReference>
<evidence type="ECO:0000313" key="3">
    <source>
        <dbReference type="Proteomes" id="UP001652432"/>
    </source>
</evidence>
<feature type="transmembrane region" description="Helical" evidence="1">
    <location>
        <begin position="7"/>
        <end position="24"/>
    </location>
</feature>